<dbReference type="STRING" id="56730.IE4872_CH02359"/>
<evidence type="ECO:0000313" key="2">
    <source>
        <dbReference type="Proteomes" id="UP000184749"/>
    </source>
</evidence>
<reference evidence="1 2" key="1">
    <citation type="submission" date="2016-09" db="EMBL/GenBank/DDBJ databases">
        <title>The complete genome sequences of Rhizobium gallicum, symbiovars gallicum and phaseoli, symbionts associated to common bean (Phaseolus vulgaris).</title>
        <authorList>
            <person name="Bustos P."/>
            <person name="Santamaria R.I."/>
            <person name="Perez-Carrascal O.M."/>
            <person name="Juarez S."/>
            <person name="Lozano L."/>
            <person name="Martinez-Flores I."/>
            <person name="Martinez-Romero E."/>
            <person name="Cevallos M."/>
            <person name="Romero D."/>
            <person name="Davila G."/>
            <person name="Gonzalez V."/>
        </authorList>
    </citation>
    <scope>NUCLEOTIDE SEQUENCE [LARGE SCALE GENOMIC DNA]</scope>
    <source>
        <strain evidence="1 2">IE4872</strain>
    </source>
</reference>
<proteinExistence type="predicted"/>
<sequence length="69" mass="7683">MPEKLSAIDILAQQPAVKILCETRHCYPCLFLLHNSATYGVRLGIQDCMMTNGAIPCYYVLISIMAHVV</sequence>
<dbReference type="AlphaFoldDB" id="A0A1L5NJ96"/>
<evidence type="ECO:0000313" key="1">
    <source>
        <dbReference type="EMBL" id="APO67973.1"/>
    </source>
</evidence>
<gene>
    <name evidence="1" type="ORF">IE4872_CH02359</name>
</gene>
<name>A0A1L5NJ96_9HYPH</name>
<dbReference type="EMBL" id="CP017101">
    <property type="protein sequence ID" value="APO67973.1"/>
    <property type="molecule type" value="Genomic_DNA"/>
</dbReference>
<protein>
    <submittedName>
        <fullName evidence="1">Uncharacterized protein</fullName>
    </submittedName>
</protein>
<organism evidence="1 2">
    <name type="scientific">Rhizobium gallicum</name>
    <dbReference type="NCBI Taxonomy" id="56730"/>
    <lineage>
        <taxon>Bacteria</taxon>
        <taxon>Pseudomonadati</taxon>
        <taxon>Pseudomonadota</taxon>
        <taxon>Alphaproteobacteria</taxon>
        <taxon>Hyphomicrobiales</taxon>
        <taxon>Rhizobiaceae</taxon>
        <taxon>Rhizobium/Agrobacterium group</taxon>
        <taxon>Rhizobium</taxon>
    </lineage>
</organism>
<dbReference type="Proteomes" id="UP000184749">
    <property type="component" value="Chromosome"/>
</dbReference>
<accession>A0A1L5NJ96</accession>